<organism evidence="5 6">
    <name type="scientific">Tothia fuscella</name>
    <dbReference type="NCBI Taxonomy" id="1048955"/>
    <lineage>
        <taxon>Eukaryota</taxon>
        <taxon>Fungi</taxon>
        <taxon>Dikarya</taxon>
        <taxon>Ascomycota</taxon>
        <taxon>Pezizomycotina</taxon>
        <taxon>Dothideomycetes</taxon>
        <taxon>Pleosporomycetidae</taxon>
        <taxon>Venturiales</taxon>
        <taxon>Cylindrosympodiaceae</taxon>
        <taxon>Tothia</taxon>
    </lineage>
</organism>
<dbReference type="SMART" id="SM00906">
    <property type="entry name" value="Fungal_trans"/>
    <property type="match status" value="1"/>
</dbReference>
<evidence type="ECO:0000313" key="6">
    <source>
        <dbReference type="Proteomes" id="UP000800235"/>
    </source>
</evidence>
<dbReference type="GO" id="GO:0016831">
    <property type="term" value="F:carboxy-lyase activity"/>
    <property type="evidence" value="ECO:0007669"/>
    <property type="project" value="TreeGrafter"/>
</dbReference>
<keyword evidence="2" id="KW-0539">Nucleus</keyword>
<dbReference type="PANTHER" id="PTHR43374:SF1">
    <property type="entry name" value="FLAVIN PRENYLTRANSFERASE PAD1, MITOCHONDRIAL"/>
    <property type="match status" value="1"/>
</dbReference>
<dbReference type="InterPro" id="IPR007219">
    <property type="entry name" value="XnlR_reg_dom"/>
</dbReference>
<evidence type="ECO:0000256" key="3">
    <source>
        <dbReference type="SAM" id="MobiDB-lite"/>
    </source>
</evidence>
<dbReference type="Pfam" id="PF04082">
    <property type="entry name" value="Fungal_trans"/>
    <property type="match status" value="1"/>
</dbReference>
<feature type="region of interest" description="Disordered" evidence="3">
    <location>
        <begin position="112"/>
        <end position="143"/>
    </location>
</feature>
<dbReference type="GO" id="GO:0006351">
    <property type="term" value="P:DNA-templated transcription"/>
    <property type="evidence" value="ECO:0007669"/>
    <property type="project" value="InterPro"/>
</dbReference>
<dbReference type="CDD" id="cd12148">
    <property type="entry name" value="fungal_TF_MHR"/>
    <property type="match status" value="1"/>
</dbReference>
<evidence type="ECO:0000313" key="5">
    <source>
        <dbReference type="EMBL" id="KAF2430302.1"/>
    </source>
</evidence>
<dbReference type="EMBL" id="MU007040">
    <property type="protein sequence ID" value="KAF2430302.1"/>
    <property type="molecule type" value="Genomic_DNA"/>
</dbReference>
<dbReference type="InterPro" id="IPR036864">
    <property type="entry name" value="Zn2-C6_fun-type_DNA-bd_sf"/>
</dbReference>
<feature type="compositionally biased region" description="Polar residues" evidence="3">
    <location>
        <begin position="131"/>
        <end position="143"/>
    </location>
</feature>
<dbReference type="PANTHER" id="PTHR43374">
    <property type="entry name" value="FLAVIN PRENYLTRANSFERASE"/>
    <property type="match status" value="1"/>
</dbReference>
<dbReference type="InterPro" id="IPR001138">
    <property type="entry name" value="Zn2Cys6_DnaBD"/>
</dbReference>
<gene>
    <name evidence="5" type="ORF">EJ08DRAFT_589314</name>
</gene>
<reference evidence="5" key="1">
    <citation type="journal article" date="2020" name="Stud. Mycol.">
        <title>101 Dothideomycetes genomes: a test case for predicting lifestyles and emergence of pathogens.</title>
        <authorList>
            <person name="Haridas S."/>
            <person name="Albert R."/>
            <person name="Binder M."/>
            <person name="Bloem J."/>
            <person name="Labutti K."/>
            <person name="Salamov A."/>
            <person name="Andreopoulos B."/>
            <person name="Baker S."/>
            <person name="Barry K."/>
            <person name="Bills G."/>
            <person name="Bluhm B."/>
            <person name="Cannon C."/>
            <person name="Castanera R."/>
            <person name="Culley D."/>
            <person name="Daum C."/>
            <person name="Ezra D."/>
            <person name="Gonzalez J."/>
            <person name="Henrissat B."/>
            <person name="Kuo A."/>
            <person name="Liang C."/>
            <person name="Lipzen A."/>
            <person name="Lutzoni F."/>
            <person name="Magnuson J."/>
            <person name="Mondo S."/>
            <person name="Nolan M."/>
            <person name="Ohm R."/>
            <person name="Pangilinan J."/>
            <person name="Park H.-J."/>
            <person name="Ramirez L."/>
            <person name="Alfaro M."/>
            <person name="Sun H."/>
            <person name="Tritt A."/>
            <person name="Yoshinaga Y."/>
            <person name="Zwiers L.-H."/>
            <person name="Turgeon B."/>
            <person name="Goodwin S."/>
            <person name="Spatafora J."/>
            <person name="Crous P."/>
            <person name="Grigoriev I."/>
        </authorList>
    </citation>
    <scope>NUCLEOTIDE SEQUENCE</scope>
    <source>
        <strain evidence="5">CBS 130266</strain>
    </source>
</reference>
<proteinExistence type="predicted"/>
<dbReference type="GO" id="GO:0008270">
    <property type="term" value="F:zinc ion binding"/>
    <property type="evidence" value="ECO:0007669"/>
    <property type="project" value="InterPro"/>
</dbReference>
<keyword evidence="1" id="KW-0479">Metal-binding</keyword>
<dbReference type="PROSITE" id="PS00463">
    <property type="entry name" value="ZN2_CY6_FUNGAL_1"/>
    <property type="match status" value="1"/>
</dbReference>
<protein>
    <recommendedName>
        <fullName evidence="4">Zn(2)-C6 fungal-type domain-containing protein</fullName>
    </recommendedName>
</protein>
<evidence type="ECO:0000259" key="4">
    <source>
        <dbReference type="PROSITE" id="PS50048"/>
    </source>
</evidence>
<name>A0A9P4NRH1_9PEZI</name>
<feature type="domain" description="Zn(2)-C6 fungal-type" evidence="4">
    <location>
        <begin position="21"/>
        <end position="52"/>
    </location>
</feature>
<dbReference type="InterPro" id="IPR004507">
    <property type="entry name" value="UbiX-like"/>
</dbReference>
<dbReference type="Gene3D" id="4.10.240.10">
    <property type="entry name" value="Zn(2)-C6 fungal-type DNA-binding domain"/>
    <property type="match status" value="1"/>
</dbReference>
<sequence length="680" mass="75879">MDLEVDEILRSKRKARSGQKSCYPCRQRKVRCSHEVPCKTCIEREHPELCSYLPPSKRVNTGTSVSATTLVDEAGPSIENGAPSREEWTQVRSQLDRVEKCLLDLRNDLRQSKTSRKSYQDAGSSDDEADSTSVTPPSNNQVVKTRDLLEENVYVGGHSVAAMVVAMGKRGDDQSVQDVLGKSVLPVFGLDNDTATYPFVDLWGLPHGSIVRIEQLCGLLPSDSDCHQYFAHYRDTAHVLYPGIIDIEQFESDLTNFLINRSTNQIYSDGSELANQKAYGKNLHWVGLLFATLASGCQCSGRPRKVRQLTSQVFVCCAYECLRIVNYLSHSTIVDIQNLLVLGNVISNNMNAGVAWALLGLTSRLAQSQGLHHQSPKTVTPLVQDLRQDVWWQVIWQDSLLSITYDRASSAAKLDTQLPLWPASEKMTYIRCMRSLCKIGLEIVHDRHSSKGAQHDLSRVVQFRQRLKDILENAAYHLVDTNMCRSIRDQLEHWNLFLHRSYITSELCRPTINKRQHSSELATSLRTTCIESLADTIEAFIGLQNITSFASQSWAAVHRALSSALLLAILGEPLRNERARSLLMKLVSVMTYINSGIDPSEHSAPITRSIDALKKLTPTGMSSVPGPTMSLTGTPTYEQSDMDFYTAHSSPSFILGAQETSPYSIMDTILWGEKQMPSAP</sequence>
<dbReference type="SMART" id="SM00066">
    <property type="entry name" value="GAL4"/>
    <property type="match status" value="1"/>
</dbReference>
<keyword evidence="6" id="KW-1185">Reference proteome</keyword>
<dbReference type="AlphaFoldDB" id="A0A9P4NRH1"/>
<dbReference type="OrthoDB" id="1747771at2759"/>
<evidence type="ECO:0000256" key="1">
    <source>
        <dbReference type="ARBA" id="ARBA00022723"/>
    </source>
</evidence>
<dbReference type="PROSITE" id="PS50048">
    <property type="entry name" value="ZN2_CY6_FUNGAL_2"/>
    <property type="match status" value="1"/>
</dbReference>
<dbReference type="GO" id="GO:0003677">
    <property type="term" value="F:DNA binding"/>
    <property type="evidence" value="ECO:0007669"/>
    <property type="project" value="InterPro"/>
</dbReference>
<accession>A0A9P4NRH1</accession>
<dbReference type="Proteomes" id="UP000800235">
    <property type="component" value="Unassembled WGS sequence"/>
</dbReference>
<evidence type="ECO:0000256" key="2">
    <source>
        <dbReference type="ARBA" id="ARBA00023242"/>
    </source>
</evidence>
<dbReference type="GO" id="GO:0000981">
    <property type="term" value="F:DNA-binding transcription factor activity, RNA polymerase II-specific"/>
    <property type="evidence" value="ECO:0007669"/>
    <property type="project" value="InterPro"/>
</dbReference>
<dbReference type="SUPFAM" id="SSF57701">
    <property type="entry name" value="Zn2/Cys6 DNA-binding domain"/>
    <property type="match status" value="1"/>
</dbReference>
<dbReference type="Pfam" id="PF00172">
    <property type="entry name" value="Zn_clus"/>
    <property type="match status" value="1"/>
</dbReference>
<comment type="caution">
    <text evidence="5">The sequence shown here is derived from an EMBL/GenBank/DDBJ whole genome shotgun (WGS) entry which is preliminary data.</text>
</comment>
<dbReference type="CDD" id="cd00067">
    <property type="entry name" value="GAL4"/>
    <property type="match status" value="1"/>
</dbReference>